<sequence>KWEGHNRELHLQEEIHTVVLNLTTKKLIDLNIEEDMQEINKRKVINDLVGAIVIIPLNIPNSPFARGIK</sequence>
<evidence type="ECO:0000313" key="2">
    <source>
        <dbReference type="Proteomes" id="UP000824469"/>
    </source>
</evidence>
<feature type="non-terminal residue" evidence="1">
    <location>
        <position position="1"/>
    </location>
</feature>
<reference evidence="1 2" key="1">
    <citation type="journal article" date="2021" name="Nat. Plants">
        <title>The Taxus genome provides insights into paclitaxel biosynthesis.</title>
        <authorList>
            <person name="Xiong X."/>
            <person name="Gou J."/>
            <person name="Liao Q."/>
            <person name="Li Y."/>
            <person name="Zhou Q."/>
            <person name="Bi G."/>
            <person name="Li C."/>
            <person name="Du R."/>
            <person name="Wang X."/>
            <person name="Sun T."/>
            <person name="Guo L."/>
            <person name="Liang H."/>
            <person name="Lu P."/>
            <person name="Wu Y."/>
            <person name="Zhang Z."/>
            <person name="Ro D.K."/>
            <person name="Shang Y."/>
            <person name="Huang S."/>
            <person name="Yan J."/>
        </authorList>
    </citation>
    <scope>NUCLEOTIDE SEQUENCE [LARGE SCALE GENOMIC DNA]</scope>
    <source>
        <strain evidence="1">Ta-2019</strain>
    </source>
</reference>
<accession>A0AA38GXG1</accession>
<dbReference type="AlphaFoldDB" id="A0AA38GXG1"/>
<organism evidence="1 2">
    <name type="scientific">Taxus chinensis</name>
    <name type="common">Chinese yew</name>
    <name type="synonym">Taxus wallichiana var. chinensis</name>
    <dbReference type="NCBI Taxonomy" id="29808"/>
    <lineage>
        <taxon>Eukaryota</taxon>
        <taxon>Viridiplantae</taxon>
        <taxon>Streptophyta</taxon>
        <taxon>Embryophyta</taxon>
        <taxon>Tracheophyta</taxon>
        <taxon>Spermatophyta</taxon>
        <taxon>Pinopsida</taxon>
        <taxon>Pinidae</taxon>
        <taxon>Conifers II</taxon>
        <taxon>Cupressales</taxon>
        <taxon>Taxaceae</taxon>
        <taxon>Taxus</taxon>
    </lineage>
</organism>
<gene>
    <name evidence="1" type="ORF">KI387_003241</name>
</gene>
<feature type="non-terminal residue" evidence="1">
    <location>
        <position position="69"/>
    </location>
</feature>
<proteinExistence type="predicted"/>
<dbReference type="Proteomes" id="UP000824469">
    <property type="component" value="Unassembled WGS sequence"/>
</dbReference>
<evidence type="ECO:0000313" key="1">
    <source>
        <dbReference type="EMBL" id="KAH9331133.1"/>
    </source>
</evidence>
<name>A0AA38GXG1_TAXCH</name>
<protein>
    <submittedName>
        <fullName evidence="1">Uncharacterized protein</fullName>
    </submittedName>
</protein>
<comment type="caution">
    <text evidence="1">The sequence shown here is derived from an EMBL/GenBank/DDBJ whole genome shotgun (WGS) entry which is preliminary data.</text>
</comment>
<dbReference type="EMBL" id="JAHRHJ020000001">
    <property type="protein sequence ID" value="KAH9331133.1"/>
    <property type="molecule type" value="Genomic_DNA"/>
</dbReference>
<keyword evidence="2" id="KW-1185">Reference proteome</keyword>